<dbReference type="FunFam" id="3.60.10.10:FF:000052">
    <property type="entry name" value="Retrovirus-related Pol polyprotein LINE-1"/>
    <property type="match status" value="1"/>
</dbReference>
<dbReference type="Pfam" id="PF00106">
    <property type="entry name" value="adh_short"/>
    <property type="match status" value="1"/>
</dbReference>
<proteinExistence type="predicted"/>
<evidence type="ECO:0000259" key="3">
    <source>
        <dbReference type="Pfam" id="PF03372"/>
    </source>
</evidence>
<dbReference type="SUPFAM" id="SSF56672">
    <property type="entry name" value="DNA/RNA polymerases"/>
    <property type="match status" value="1"/>
</dbReference>
<dbReference type="InterPro" id="IPR043502">
    <property type="entry name" value="DNA/RNA_pol_sf"/>
</dbReference>
<dbReference type="Gene3D" id="3.40.50.720">
    <property type="entry name" value="NAD(P)-binding Rossmann-like Domain"/>
    <property type="match status" value="1"/>
</dbReference>
<sequence length="1300" mass="148994">MDREALRMLCSPQFWRMAVLWALSLLHSYLLVFHCGRADAPRRRRPRPAEGRCPICVVTGGQGLEKDYPNVVPSCPSKLERPERMPGDIPVLAVPQPNAPLEHPVAQGKLIGKQMKPQRKPLGRNPLSDAPYRNPGMVLNEQGPGRHPSSDALSLDLEPVISEQGSGRRILSGALHRRPGVVKNEQGSLHLPRRVRRVRKLVEPTRVRVGSWNVGSLTGKLREIVDVAVRRRVNILCVQETKWKGQKAKEVEGTGFKLWYTGTATNKNGVGVLIDKSLKDGVVDVKRVGDRIILVKLVIGDLVLNVISAYAPQVGLNENSKREFWEGLEDMVSSVPVGEKLFIGGDLNGHVGTSSTSFEGVHGGFGFGTRNQEGEEILNFALAYDMFIANTFFKKRQSHLVTFSSGQHTSQIDFVLLRKEDRHACLDCKVIPGECVVTQHKLVVADFRFKIRLQRNKHNKVTRTKWWKLKGDVAQTFKKRVIEEGPWAGEEDANIMWRKMATCIRKIASEEFGLSQGNRREVKDTWWWNEDVQKAIKEKKDCYKRLHHDKCAENIEKYRIAKKSAKRAVSRARGQAYDDLYQRLDTKQGEKDIYRMAKIRERKTRDVNQVKCIKDEANQLLVKSEEIKNRWKEYFNKLFNGGNESATIELDEPFDDNNRGFVRRIQEYEVKEALKRMKVGKAMGPDGIPIEVWRCLGDIAIVWLTKLFNTIFRANRMPDEWRRSTLVPIFKNKGDVQSCTNYRGIKLMSHTMKLWERVIEHRLRKMTSVTQNQFGFMPGRSTMEAIFLLRQLMERFREQKKDLHMVFIDLEKAYDKESRSGVSQKLELWRQTLEAKGFRLSRSKTEYMKCDFSAMGYEDGDVSLDGQVVPKKDTFRYLGSMLQKEGDIDEDVSHRIKAGWLKWRQAAGVLCDHRVPRKLKGKFYRTAIRPAMLYGAECWPTKRRHVQQLSVAEMRMLRWICGHTRRDRVRNDDIRERVGVAPIEEKLMQHRLRWFGHIQRRPEEAPVHIGIIRRPENVKRAGRSTQLLYEQTVQEIQRQQPDAHLKEFQVDLASFKSIKKFGSSLKQWVHEKNVEPSIQLLVNNAGILAKSHRITEDGLDEMIQTNYIGPFMLTNILLPLLKNSSVPSRVVNLTSFTHRCVSGLDVCEDALRGMKFGRYSIGLSYPLASTYEYTKLCMLMFSYELHRQLHMSSGVSVIAADPGVVETKIMRELPECLSWFAFLALRSLKLLQEPDTGVGAVLDAALALPEESGKYFFGGKGRTIRSSRLSYDAEVAKKLWAESSAVFKELQLRGGDFGDS</sequence>
<dbReference type="SUPFAM" id="SSF51735">
    <property type="entry name" value="NAD(P)-binding Rossmann-fold domains"/>
    <property type="match status" value="1"/>
</dbReference>
<organism evidence="4">
    <name type="scientific">Zea mays</name>
    <name type="common">Maize</name>
    <dbReference type="NCBI Taxonomy" id="4577"/>
    <lineage>
        <taxon>Eukaryota</taxon>
        <taxon>Viridiplantae</taxon>
        <taxon>Streptophyta</taxon>
        <taxon>Embryophyta</taxon>
        <taxon>Tracheophyta</taxon>
        <taxon>Spermatophyta</taxon>
        <taxon>Magnoliopsida</taxon>
        <taxon>Liliopsida</taxon>
        <taxon>Poales</taxon>
        <taxon>Poaceae</taxon>
        <taxon>PACMAD clade</taxon>
        <taxon>Panicoideae</taxon>
        <taxon>Andropogonodae</taxon>
        <taxon>Andropogoneae</taxon>
        <taxon>Tripsacinae</taxon>
        <taxon>Zea</taxon>
    </lineage>
</organism>
<dbReference type="InterPro" id="IPR036291">
    <property type="entry name" value="NAD(P)-bd_dom_sf"/>
</dbReference>
<dbReference type="ExpressionAtlas" id="A0A3L6DZ28">
    <property type="expression patterns" value="baseline and differential"/>
</dbReference>
<comment type="caution">
    <text evidence="4">The sequence shown here is derived from an EMBL/GenBank/DDBJ whole genome shotgun (WGS) entry which is preliminary data.</text>
</comment>
<protein>
    <submittedName>
        <fullName evidence="4">Uncharacterized protein</fullName>
    </submittedName>
</protein>
<evidence type="ECO:0000259" key="2">
    <source>
        <dbReference type="Pfam" id="PF00078"/>
    </source>
</evidence>
<dbReference type="InterPro" id="IPR002347">
    <property type="entry name" value="SDR_fam"/>
</dbReference>
<dbReference type="Pfam" id="PF00078">
    <property type="entry name" value="RVT_1"/>
    <property type="match status" value="1"/>
</dbReference>
<dbReference type="InterPro" id="IPR000477">
    <property type="entry name" value="RT_dom"/>
</dbReference>
<gene>
    <name evidence="4" type="ORF">Zm00014a_020930</name>
</gene>
<name>A0A3L6DZ28_MAIZE</name>
<dbReference type="Proteomes" id="UP000251960">
    <property type="component" value="Chromosome 7"/>
</dbReference>
<reference evidence="4" key="1">
    <citation type="journal article" date="2018" name="Nat. Genet.">
        <title>Extensive intraspecific gene order and gene structural variations between Mo17 and other maize genomes.</title>
        <authorList>
            <person name="Sun S."/>
            <person name="Zhou Y."/>
            <person name="Chen J."/>
            <person name="Shi J."/>
            <person name="Zhao H."/>
            <person name="Zhao H."/>
            <person name="Song W."/>
            <person name="Zhang M."/>
            <person name="Cui Y."/>
            <person name="Dong X."/>
            <person name="Liu H."/>
            <person name="Ma X."/>
            <person name="Jiao Y."/>
            <person name="Wang B."/>
            <person name="Wei X."/>
            <person name="Stein J.C."/>
            <person name="Glaubitz J.C."/>
            <person name="Lu F."/>
            <person name="Yu G."/>
            <person name="Liang C."/>
            <person name="Fengler K."/>
            <person name="Li B."/>
            <person name="Rafalski A."/>
            <person name="Schnable P.S."/>
            <person name="Ware D.H."/>
            <person name="Buckler E.S."/>
            <person name="Lai J."/>
        </authorList>
    </citation>
    <scope>NUCLEOTIDE SEQUENCE [LARGE SCALE GENOMIC DNA]</scope>
    <source>
        <tissue evidence="4">Seedling</tissue>
    </source>
</reference>
<evidence type="ECO:0000313" key="4">
    <source>
        <dbReference type="EMBL" id="PWZ13333.1"/>
    </source>
</evidence>
<dbReference type="InterPro" id="IPR005135">
    <property type="entry name" value="Endo/exonuclease/phosphatase"/>
</dbReference>
<dbReference type="GO" id="GO:0003824">
    <property type="term" value="F:catalytic activity"/>
    <property type="evidence" value="ECO:0007669"/>
    <property type="project" value="InterPro"/>
</dbReference>
<feature type="domain" description="Reverse transcriptase" evidence="2">
    <location>
        <begin position="735"/>
        <end position="816"/>
    </location>
</feature>
<dbReference type="CDD" id="cd09076">
    <property type="entry name" value="L1-EN"/>
    <property type="match status" value="1"/>
</dbReference>
<dbReference type="PANTHER" id="PTHR19446">
    <property type="entry name" value="REVERSE TRANSCRIPTASES"/>
    <property type="match status" value="1"/>
</dbReference>
<dbReference type="SUPFAM" id="SSF56219">
    <property type="entry name" value="DNase I-like"/>
    <property type="match status" value="1"/>
</dbReference>
<dbReference type="Gene3D" id="3.60.10.10">
    <property type="entry name" value="Endonuclease/exonuclease/phosphatase"/>
    <property type="match status" value="1"/>
</dbReference>
<feature type="region of interest" description="Disordered" evidence="1">
    <location>
        <begin position="115"/>
        <end position="149"/>
    </location>
</feature>
<accession>A0A3L6DZ28</accession>
<dbReference type="Pfam" id="PF03372">
    <property type="entry name" value="Exo_endo_phos"/>
    <property type="match status" value="1"/>
</dbReference>
<feature type="domain" description="Endonuclease/exonuclease/phosphatase" evidence="3">
    <location>
        <begin position="210"/>
        <end position="351"/>
    </location>
</feature>
<dbReference type="EMBL" id="NCVQ01000008">
    <property type="protein sequence ID" value="PWZ13333.1"/>
    <property type="molecule type" value="Genomic_DNA"/>
</dbReference>
<dbReference type="CDD" id="cd01650">
    <property type="entry name" value="RT_nLTR_like"/>
    <property type="match status" value="1"/>
</dbReference>
<evidence type="ECO:0000256" key="1">
    <source>
        <dbReference type="SAM" id="MobiDB-lite"/>
    </source>
</evidence>
<dbReference type="InterPro" id="IPR036691">
    <property type="entry name" value="Endo/exonu/phosph_ase_sf"/>
</dbReference>